<dbReference type="RefSeq" id="XP_031392298.1">
    <property type="nucleotide sequence ID" value="XM_031536438.1"/>
</dbReference>
<dbReference type="Proteomes" id="UP000515151">
    <property type="component" value="Chromosome 4"/>
</dbReference>
<accession>A0A6P8DKV3</accession>
<sequence length="112" mass="12018">MIHKGPLNDIAVFKYTPPNQVFKVNQTGFQYCIKPPVNLALTAGNDVIKLVTPGKKCYICGVGEHCILFQQKLAINACKADAPAPAPTALAPTLSSNQYSSSAFSIRALLQI</sequence>
<dbReference type="PROSITE" id="PS51485">
    <property type="entry name" value="PHYTOCYANIN"/>
    <property type="match status" value="1"/>
</dbReference>
<keyword evidence="2" id="KW-1185">Reference proteome</keyword>
<dbReference type="PANTHER" id="PTHR33021:SF533">
    <property type="entry name" value="PHYTOCYANIN DOMAIN-CONTAINING PROTEIN"/>
    <property type="match status" value="1"/>
</dbReference>
<gene>
    <name evidence="3" type="primary">LOC116204351</name>
</gene>
<evidence type="ECO:0000259" key="1">
    <source>
        <dbReference type="PROSITE" id="PS51485"/>
    </source>
</evidence>
<evidence type="ECO:0000313" key="2">
    <source>
        <dbReference type="Proteomes" id="UP000515151"/>
    </source>
</evidence>
<dbReference type="InterPro" id="IPR003245">
    <property type="entry name" value="Phytocyanin_dom"/>
</dbReference>
<dbReference type="InterPro" id="IPR008972">
    <property type="entry name" value="Cupredoxin"/>
</dbReference>
<reference evidence="2" key="1">
    <citation type="journal article" date="2020" name="Plant Biotechnol. J.">
        <title>The pomegranate (Punica granatum L.) draft genome dissects genetic divergence between soft- and hard-seeded cultivars.</title>
        <authorList>
            <person name="Luo X."/>
            <person name="Li H."/>
            <person name="Wu Z."/>
            <person name="Yao W."/>
            <person name="Zhao P."/>
            <person name="Cao D."/>
            <person name="Yu H."/>
            <person name="Li K."/>
            <person name="Poudel K."/>
            <person name="Zhao D."/>
            <person name="Zhang F."/>
            <person name="Xia X."/>
            <person name="Chen L."/>
            <person name="Wang Q."/>
            <person name="Jing D."/>
            <person name="Cao S."/>
        </authorList>
    </citation>
    <scope>NUCLEOTIDE SEQUENCE [LARGE SCALE GENOMIC DNA]</scope>
    <source>
        <strain evidence="2">cv. Tunisia</strain>
    </source>
</reference>
<evidence type="ECO:0000313" key="3">
    <source>
        <dbReference type="RefSeq" id="XP_031392298.1"/>
    </source>
</evidence>
<proteinExistence type="predicted"/>
<dbReference type="GO" id="GO:0009055">
    <property type="term" value="F:electron transfer activity"/>
    <property type="evidence" value="ECO:0007669"/>
    <property type="project" value="InterPro"/>
</dbReference>
<dbReference type="InterPro" id="IPR039391">
    <property type="entry name" value="Phytocyanin-like"/>
</dbReference>
<name>A0A6P8DKV3_PUNGR</name>
<protein>
    <submittedName>
        <fullName evidence="3">Stellacyanin-like</fullName>
    </submittedName>
</protein>
<organism evidence="2 3">
    <name type="scientific">Punica granatum</name>
    <name type="common">Pomegranate</name>
    <dbReference type="NCBI Taxonomy" id="22663"/>
    <lineage>
        <taxon>Eukaryota</taxon>
        <taxon>Viridiplantae</taxon>
        <taxon>Streptophyta</taxon>
        <taxon>Embryophyta</taxon>
        <taxon>Tracheophyta</taxon>
        <taxon>Spermatophyta</taxon>
        <taxon>Magnoliopsida</taxon>
        <taxon>eudicotyledons</taxon>
        <taxon>Gunneridae</taxon>
        <taxon>Pentapetalae</taxon>
        <taxon>rosids</taxon>
        <taxon>malvids</taxon>
        <taxon>Myrtales</taxon>
        <taxon>Lythraceae</taxon>
        <taxon>Punica</taxon>
    </lineage>
</organism>
<dbReference type="GeneID" id="116204351"/>
<dbReference type="AlphaFoldDB" id="A0A6P8DKV3"/>
<dbReference type="Pfam" id="PF02298">
    <property type="entry name" value="Cu_bind_like"/>
    <property type="match status" value="1"/>
</dbReference>
<dbReference type="SUPFAM" id="SSF49503">
    <property type="entry name" value="Cupredoxins"/>
    <property type="match status" value="1"/>
</dbReference>
<dbReference type="OrthoDB" id="687943at2759"/>
<dbReference type="GO" id="GO:0005886">
    <property type="term" value="C:plasma membrane"/>
    <property type="evidence" value="ECO:0007669"/>
    <property type="project" value="TreeGrafter"/>
</dbReference>
<reference evidence="3" key="2">
    <citation type="submission" date="2025-08" db="UniProtKB">
        <authorList>
            <consortium name="RefSeq"/>
        </authorList>
    </citation>
    <scope>IDENTIFICATION</scope>
    <source>
        <tissue evidence="3">Leaf</tissue>
    </source>
</reference>
<dbReference type="Gene3D" id="2.60.40.420">
    <property type="entry name" value="Cupredoxins - blue copper proteins"/>
    <property type="match status" value="1"/>
</dbReference>
<feature type="domain" description="Phytocyanin" evidence="1">
    <location>
        <begin position="1"/>
        <end position="79"/>
    </location>
</feature>
<dbReference type="PANTHER" id="PTHR33021">
    <property type="entry name" value="BLUE COPPER PROTEIN"/>
    <property type="match status" value="1"/>
</dbReference>